<organism evidence="2 3">
    <name type="scientific">Aeromonas veronii</name>
    <dbReference type="NCBI Taxonomy" id="654"/>
    <lineage>
        <taxon>Bacteria</taxon>
        <taxon>Pseudomonadati</taxon>
        <taxon>Pseudomonadota</taxon>
        <taxon>Gammaproteobacteria</taxon>
        <taxon>Aeromonadales</taxon>
        <taxon>Aeromonadaceae</taxon>
        <taxon>Aeromonas</taxon>
    </lineage>
</organism>
<evidence type="ECO:0000313" key="2">
    <source>
        <dbReference type="EMBL" id="VXA87083.1"/>
    </source>
</evidence>
<proteinExistence type="predicted"/>
<evidence type="ECO:0000313" key="3">
    <source>
        <dbReference type="Proteomes" id="UP000439123"/>
    </source>
</evidence>
<protein>
    <submittedName>
        <fullName evidence="2">Uncharacterized protein</fullName>
    </submittedName>
</protein>
<accession>A0A653L727</accession>
<dbReference type="AlphaFoldDB" id="A0A653L727"/>
<feature type="region of interest" description="Disordered" evidence="1">
    <location>
        <begin position="87"/>
        <end position="113"/>
    </location>
</feature>
<dbReference type="EMBL" id="CABWLC010000018">
    <property type="protein sequence ID" value="VXA87083.1"/>
    <property type="molecule type" value="Genomic_DNA"/>
</dbReference>
<dbReference type="Proteomes" id="UP000439123">
    <property type="component" value="Unassembled WGS sequence"/>
</dbReference>
<sequence length="120" mass="13180">MLSFRFEPLPLSTSRTVDRHIGRARRRFPPDFSAFHLTSLRLHTTSFSPHKSPVSSAHCLKGPACHRGGEGAVGSREQDDERLDEVHIGRSRGADGKFLGRQRAGGGDRAQAGERPCLCC</sequence>
<gene>
    <name evidence="2" type="ORF">AERO8C_50014</name>
</gene>
<evidence type="ECO:0000256" key="1">
    <source>
        <dbReference type="SAM" id="MobiDB-lite"/>
    </source>
</evidence>
<reference evidence="2 3" key="1">
    <citation type="submission" date="2019-10" db="EMBL/GenBank/DDBJ databases">
        <authorList>
            <person name="Karimi E."/>
        </authorList>
    </citation>
    <scope>NUCLEOTIDE SEQUENCE [LARGE SCALE GENOMIC DNA]</scope>
    <source>
        <strain evidence="2">Aeromonas sp. 8C</strain>
    </source>
</reference>
<name>A0A653L727_AERVE</name>